<keyword evidence="3" id="KW-1185">Reference proteome</keyword>
<proteinExistence type="predicted"/>
<sequence length="530" mass="58549">MKSYHLSLCILFFVGAALLTFSGCKKEQPLDKINGNKLALGNTTLDAGINGLYSITCVTGGNAIEIGSSSTANYAPVTQYANFFFQNQKWVITDNGSGYYKIMNAYSGKFLDVPGSTTVSGTQLNQYEGNNTDAQLWSITSVGNGAYKITNKGNGLAVTNHNGSTTSGTPVTQETYTGSNTQHWILTLNTDAEYIPNGGWASGIQVFKDLRYNAYLTRYSGWNGGDGCYSLLLPGNNVLWTFQDSFFGDIDNNRSRDGNINAFRRNAGILQQNMSTSSFVQLNSGTGNNSQTWIQYDNLASNDDKELYWPGDAQVHGSTVQVLLSHLKYNTSGGLDHPGTDLAILSLPSLTLTQVIKNKFVGNTTYDGGLLTNDDGYTYMYGSTDNGVAVARAASNDLTQPWQFYTSSGWQNTPDNTVIIPERASIPNVFKSGNKYYFVTQNPNIYLSKDIYIYESASHIGPWTNKRVLYLEPVIPDVLTYNASLHQELSREGELVLSYNTNPFNFWDNFNAPGSADKYRPYFVRIYNWK</sequence>
<dbReference type="SMART" id="SM00458">
    <property type="entry name" value="RICIN"/>
    <property type="match status" value="1"/>
</dbReference>
<dbReference type="InterPro" id="IPR000772">
    <property type="entry name" value="Ricin_B_lectin"/>
</dbReference>
<reference evidence="3" key="1">
    <citation type="submission" date="2016-10" db="EMBL/GenBank/DDBJ databases">
        <authorList>
            <person name="Varghese N."/>
            <person name="Submissions S."/>
        </authorList>
    </citation>
    <scope>NUCLEOTIDE SEQUENCE [LARGE SCALE GENOMIC DNA]</scope>
    <source>
        <strain evidence="3">DSM 23920</strain>
    </source>
</reference>
<dbReference type="Gene3D" id="2.115.10.20">
    <property type="entry name" value="Glycosyl hydrolase domain, family 43"/>
    <property type="match status" value="1"/>
</dbReference>
<evidence type="ECO:0000313" key="3">
    <source>
        <dbReference type="Proteomes" id="UP000199656"/>
    </source>
</evidence>
<dbReference type="EMBL" id="FNRL01000004">
    <property type="protein sequence ID" value="SEA23227.1"/>
    <property type="molecule type" value="Genomic_DNA"/>
</dbReference>
<organism evidence="2 3">
    <name type="scientific">Chitinophaga terrae</name>
    <name type="common">ex Kim and Jung 2007</name>
    <dbReference type="NCBI Taxonomy" id="408074"/>
    <lineage>
        <taxon>Bacteria</taxon>
        <taxon>Pseudomonadati</taxon>
        <taxon>Bacteroidota</taxon>
        <taxon>Chitinophagia</taxon>
        <taxon>Chitinophagales</taxon>
        <taxon>Chitinophagaceae</taxon>
        <taxon>Chitinophaga</taxon>
    </lineage>
</organism>
<accession>A0A1H3ZHT5</accession>
<dbReference type="Pfam" id="PF14200">
    <property type="entry name" value="RicinB_lectin_2"/>
    <property type="match status" value="1"/>
</dbReference>
<dbReference type="SUPFAM" id="SSF50370">
    <property type="entry name" value="Ricin B-like lectins"/>
    <property type="match status" value="1"/>
</dbReference>
<dbReference type="PROSITE" id="PS50231">
    <property type="entry name" value="RICIN_B_LECTIN"/>
    <property type="match status" value="1"/>
</dbReference>
<protein>
    <recommendedName>
        <fullName evidence="1">Ricin B lectin domain-containing protein</fullName>
    </recommendedName>
</protein>
<dbReference type="AlphaFoldDB" id="A0A1H3ZHT5"/>
<dbReference type="PROSITE" id="PS51257">
    <property type="entry name" value="PROKAR_LIPOPROTEIN"/>
    <property type="match status" value="1"/>
</dbReference>
<dbReference type="Gene3D" id="2.80.10.50">
    <property type="match status" value="2"/>
</dbReference>
<name>A0A1H3ZHT5_9BACT</name>
<dbReference type="SUPFAM" id="SSF75005">
    <property type="entry name" value="Arabinanase/levansucrase/invertase"/>
    <property type="match status" value="1"/>
</dbReference>
<dbReference type="InterPro" id="IPR032169">
    <property type="entry name" value="DUF5005"/>
</dbReference>
<gene>
    <name evidence="2" type="ORF">SAMN05660909_01229</name>
</gene>
<evidence type="ECO:0000259" key="1">
    <source>
        <dbReference type="SMART" id="SM00458"/>
    </source>
</evidence>
<dbReference type="InterPro" id="IPR035992">
    <property type="entry name" value="Ricin_B-like_lectins"/>
</dbReference>
<dbReference type="Pfam" id="PF16396">
    <property type="entry name" value="DUF5005"/>
    <property type="match status" value="1"/>
</dbReference>
<dbReference type="CDD" id="cd00161">
    <property type="entry name" value="beta-trefoil_Ricin-like"/>
    <property type="match status" value="1"/>
</dbReference>
<dbReference type="STRING" id="408074.SAMN05660909_01229"/>
<dbReference type="RefSeq" id="WP_089759717.1">
    <property type="nucleotide sequence ID" value="NZ_BKAT01000005.1"/>
</dbReference>
<feature type="domain" description="Ricin B lectin" evidence="1">
    <location>
        <begin position="50"/>
        <end position="187"/>
    </location>
</feature>
<evidence type="ECO:0000313" key="2">
    <source>
        <dbReference type="EMBL" id="SEA23227.1"/>
    </source>
</evidence>
<dbReference type="OrthoDB" id="9765957at2"/>
<dbReference type="InterPro" id="IPR023296">
    <property type="entry name" value="Glyco_hydro_beta-prop_sf"/>
</dbReference>
<dbReference type="Proteomes" id="UP000199656">
    <property type="component" value="Unassembled WGS sequence"/>
</dbReference>